<dbReference type="PANTHER" id="PTHR12276:SF45">
    <property type="entry name" value="CLATHRIN INTERACTOR 1"/>
    <property type="match status" value="1"/>
</dbReference>
<feature type="compositionally biased region" description="Polar residues" evidence="1">
    <location>
        <begin position="499"/>
        <end position="511"/>
    </location>
</feature>
<evidence type="ECO:0000256" key="1">
    <source>
        <dbReference type="SAM" id="MobiDB-lite"/>
    </source>
</evidence>
<evidence type="ECO:0000313" key="4">
    <source>
        <dbReference type="Proteomes" id="UP001498771"/>
    </source>
</evidence>
<comment type="caution">
    <text evidence="3">The sequence shown here is derived from an EMBL/GenBank/DDBJ whole genome shotgun (WGS) entry which is preliminary data.</text>
</comment>
<gene>
    <name evidence="3" type="ORF">BZA70DRAFT_81754</name>
</gene>
<feature type="region of interest" description="Disordered" evidence="1">
    <location>
        <begin position="236"/>
        <end position="353"/>
    </location>
</feature>
<feature type="region of interest" description="Disordered" evidence="1">
    <location>
        <begin position="495"/>
        <end position="535"/>
    </location>
</feature>
<dbReference type="InterPro" id="IPR008942">
    <property type="entry name" value="ENTH_VHS"/>
</dbReference>
<dbReference type="GeneID" id="90040946"/>
<dbReference type="RefSeq" id="XP_064766143.1">
    <property type="nucleotide sequence ID" value="XM_064915434.1"/>
</dbReference>
<proteinExistence type="predicted"/>
<reference evidence="3 4" key="1">
    <citation type="submission" date="2024-03" db="EMBL/GenBank/DDBJ databases">
        <title>Genome-scale model development and genomic sequencing of the oleaginous clade Lipomyces.</title>
        <authorList>
            <consortium name="Lawrence Berkeley National Laboratory"/>
            <person name="Czajka J.J."/>
            <person name="Han Y."/>
            <person name="Kim J."/>
            <person name="Mondo S.J."/>
            <person name="Hofstad B.A."/>
            <person name="Robles A."/>
            <person name="Haridas S."/>
            <person name="Riley R."/>
            <person name="LaButti K."/>
            <person name="Pangilinan J."/>
            <person name="Andreopoulos W."/>
            <person name="Lipzen A."/>
            <person name="Yan J."/>
            <person name="Wang M."/>
            <person name="Ng V."/>
            <person name="Grigoriev I.V."/>
            <person name="Spatafora J.W."/>
            <person name="Magnuson J.K."/>
            <person name="Baker S.E."/>
            <person name="Pomraning K.R."/>
        </authorList>
    </citation>
    <scope>NUCLEOTIDE SEQUENCE [LARGE SCALE GENOMIC DNA]</scope>
    <source>
        <strain evidence="3 4">Phaff 52-87</strain>
    </source>
</reference>
<evidence type="ECO:0000259" key="2">
    <source>
        <dbReference type="PROSITE" id="PS50942"/>
    </source>
</evidence>
<dbReference type="PROSITE" id="PS50942">
    <property type="entry name" value="ENTH"/>
    <property type="match status" value="1"/>
</dbReference>
<keyword evidence="4" id="KW-1185">Reference proteome</keyword>
<accession>A0ABR1EZS4</accession>
<dbReference type="Gene3D" id="1.25.40.90">
    <property type="match status" value="1"/>
</dbReference>
<feature type="compositionally biased region" description="Low complexity" evidence="1">
    <location>
        <begin position="302"/>
        <end position="328"/>
    </location>
</feature>
<feature type="domain" description="ENTH" evidence="2">
    <location>
        <begin position="36"/>
        <end position="169"/>
    </location>
</feature>
<name>A0ABR1EZS4_9ASCO</name>
<dbReference type="SUPFAM" id="SSF48464">
    <property type="entry name" value="ENTH/VHS domain"/>
    <property type="match status" value="1"/>
</dbReference>
<organism evidence="3 4">
    <name type="scientific">Myxozyma melibiosi</name>
    <dbReference type="NCBI Taxonomy" id="54550"/>
    <lineage>
        <taxon>Eukaryota</taxon>
        <taxon>Fungi</taxon>
        <taxon>Dikarya</taxon>
        <taxon>Ascomycota</taxon>
        <taxon>Saccharomycotina</taxon>
        <taxon>Lipomycetes</taxon>
        <taxon>Lipomycetales</taxon>
        <taxon>Lipomycetaceae</taxon>
        <taxon>Myxozyma</taxon>
    </lineage>
</organism>
<dbReference type="InterPro" id="IPR013809">
    <property type="entry name" value="ENTH"/>
</dbReference>
<feature type="compositionally biased region" description="Acidic residues" evidence="1">
    <location>
        <begin position="252"/>
        <end position="262"/>
    </location>
</feature>
<evidence type="ECO:0000313" key="3">
    <source>
        <dbReference type="EMBL" id="KAK7203110.1"/>
    </source>
</evidence>
<feature type="compositionally biased region" description="Low complexity" evidence="1">
    <location>
        <begin position="512"/>
        <end position="525"/>
    </location>
</feature>
<dbReference type="PANTHER" id="PTHR12276">
    <property type="entry name" value="EPSIN/ENT-RELATED"/>
    <property type="match status" value="1"/>
</dbReference>
<dbReference type="Pfam" id="PF01417">
    <property type="entry name" value="ENTH"/>
    <property type="match status" value="1"/>
</dbReference>
<dbReference type="CDD" id="cd16992">
    <property type="entry name" value="ENTH_Ent3"/>
    <property type="match status" value="1"/>
</dbReference>
<dbReference type="SMART" id="SM00273">
    <property type="entry name" value="ENTH"/>
    <property type="match status" value="1"/>
</dbReference>
<sequence>MNAQRVLNNPNIKGLKDAVQNISLYDVKAYVRKAQNVMMNFSPMEAKVREATNNEPWGASGSLMQEIADGTFNYASFNEIMPMIYKRFTEKTASEWRQIYKALQLLEFLVKHGSERVIDDARAHLATISMLRSFHYTDSNGKDQGINVRNRSKELVALLGDDERIRTERKKSRAAKDKYVGVSSFESGLGGGSSSSNSGGFGGTGKKYGGFGSESAEYGGYSGGVYGDGGGFGGESSSRAYAAPSRKSGQFEEYDAGGEDDATTTAYAAISPPTGQQPAKAKAPAVDLFSFDDDDNGNSVLAATPPASPAPAAAAFAAPAAAAASSSAFDEDFDDFQSATPTPTSPKPQASAAASITGLYNQPMQQPTMTMPSYAQPSYVQQPQQYSQFGQFAAATAAAPTTPTLATTTNISATYQTATGPNYNISGFSSGTSSFTPASSAGNGAAAAAKKKDDVFGSLWSTAASGVTKKSGANSSASSNVSMAKLAQQTATAGIWDQARSNSSTSTVPTLASNVNNNNNNSASGSGSGSGSAADDLLLL</sequence>
<dbReference type="Proteomes" id="UP001498771">
    <property type="component" value="Unassembled WGS sequence"/>
</dbReference>
<protein>
    <submittedName>
        <fullName evidence="3">Epsin-3</fullName>
    </submittedName>
</protein>
<dbReference type="EMBL" id="JBBJBU010000013">
    <property type="protein sequence ID" value="KAK7203110.1"/>
    <property type="molecule type" value="Genomic_DNA"/>
</dbReference>